<dbReference type="AlphaFoldDB" id="A0A409WTI1"/>
<dbReference type="InParanoid" id="A0A409WTI1"/>
<name>A0A409WTI1_PSICY</name>
<evidence type="ECO:0008006" key="3">
    <source>
        <dbReference type="Google" id="ProtNLM"/>
    </source>
</evidence>
<accession>A0A409WTI1</accession>
<organism evidence="1 2">
    <name type="scientific">Psilocybe cyanescens</name>
    <dbReference type="NCBI Taxonomy" id="93625"/>
    <lineage>
        <taxon>Eukaryota</taxon>
        <taxon>Fungi</taxon>
        <taxon>Dikarya</taxon>
        <taxon>Basidiomycota</taxon>
        <taxon>Agaricomycotina</taxon>
        <taxon>Agaricomycetes</taxon>
        <taxon>Agaricomycetidae</taxon>
        <taxon>Agaricales</taxon>
        <taxon>Agaricineae</taxon>
        <taxon>Strophariaceae</taxon>
        <taxon>Psilocybe</taxon>
    </lineage>
</organism>
<reference evidence="1 2" key="1">
    <citation type="journal article" date="2018" name="Evol. Lett.">
        <title>Horizontal gene cluster transfer increased hallucinogenic mushroom diversity.</title>
        <authorList>
            <person name="Reynolds H.T."/>
            <person name="Vijayakumar V."/>
            <person name="Gluck-Thaler E."/>
            <person name="Korotkin H.B."/>
            <person name="Matheny P.B."/>
            <person name="Slot J.C."/>
        </authorList>
    </citation>
    <scope>NUCLEOTIDE SEQUENCE [LARGE SCALE GENOMIC DNA]</scope>
    <source>
        <strain evidence="1 2">2631</strain>
    </source>
</reference>
<dbReference type="Proteomes" id="UP000283269">
    <property type="component" value="Unassembled WGS sequence"/>
</dbReference>
<gene>
    <name evidence="1" type="ORF">CVT25_013668</name>
</gene>
<comment type="caution">
    <text evidence="1">The sequence shown here is derived from an EMBL/GenBank/DDBJ whole genome shotgun (WGS) entry which is preliminary data.</text>
</comment>
<evidence type="ECO:0000313" key="2">
    <source>
        <dbReference type="Proteomes" id="UP000283269"/>
    </source>
</evidence>
<dbReference type="OrthoDB" id="5987198at2759"/>
<dbReference type="EMBL" id="NHYD01003211">
    <property type="protein sequence ID" value="PPQ81781.1"/>
    <property type="molecule type" value="Genomic_DNA"/>
</dbReference>
<protein>
    <recommendedName>
        <fullName evidence="3">Protein kinase domain-containing protein</fullName>
    </recommendedName>
</protein>
<sequence length="368" mass="42755">MPLLSLAELDWVKLQPLLLHHGYKLRPRYQPNWKPSWKRPWNFYGDRFDCPDAIVLRRPNLIDAIRMKDGEKVVIKRVILEYDNVPILQHLNSPKMRQDPRNNAVPLLDVIPLPDSVEDDSKQSVLLVMPMLFPLLSSHLPFRHAKEVVDALDQLIQGIQFLHEHNIAHRDACSLNFMMDLTDVIPSSFHHSFDFYQPDGKTRIDFRDRCSVAPVKYYIIDYETSDYFPPNTLCVGYYGQEKDVPELSNTIPYDPFKLDIYQIGTVVQMFIEEYEGLDFLEPLGEAMRSHDPGMRLTAAKSLEKLQHIVSLLEGTDLSREIWLRDSTPELRVIQTVPPVVKVKTSFWNHFVCFSRFRPSIAKAALSRL</sequence>
<dbReference type="Gene3D" id="1.10.510.10">
    <property type="entry name" value="Transferase(Phosphotransferase) domain 1"/>
    <property type="match status" value="1"/>
</dbReference>
<evidence type="ECO:0000313" key="1">
    <source>
        <dbReference type="EMBL" id="PPQ81781.1"/>
    </source>
</evidence>
<dbReference type="SUPFAM" id="SSF56112">
    <property type="entry name" value="Protein kinase-like (PK-like)"/>
    <property type="match status" value="1"/>
</dbReference>
<keyword evidence="2" id="KW-1185">Reference proteome</keyword>
<proteinExistence type="predicted"/>
<dbReference type="STRING" id="93625.A0A409WTI1"/>
<dbReference type="InterPro" id="IPR011009">
    <property type="entry name" value="Kinase-like_dom_sf"/>
</dbReference>